<dbReference type="AlphaFoldDB" id="A0A7D5D8A9"/>
<dbReference type="EMBL" id="CP056030">
    <property type="protein sequence ID" value="QKZ04635.1"/>
    <property type="molecule type" value="Genomic_DNA"/>
</dbReference>
<organism evidence="2 3">
    <name type="scientific">Pseudomonas eucalypticola</name>
    <dbReference type="NCBI Taxonomy" id="2599595"/>
    <lineage>
        <taxon>Bacteria</taxon>
        <taxon>Pseudomonadati</taxon>
        <taxon>Pseudomonadota</taxon>
        <taxon>Gammaproteobacteria</taxon>
        <taxon>Pseudomonadales</taxon>
        <taxon>Pseudomonadaceae</taxon>
        <taxon>Pseudomonas</taxon>
    </lineage>
</organism>
<gene>
    <name evidence="2" type="ORF">HWQ56_12910</name>
</gene>
<proteinExistence type="predicted"/>
<protein>
    <submittedName>
        <fullName evidence="2">CGNR zinc finger domain-containing protein</fullName>
    </submittedName>
</protein>
<dbReference type="PANTHER" id="PTHR35525:SF3">
    <property type="entry name" value="BLL6575 PROTEIN"/>
    <property type="match status" value="1"/>
</dbReference>
<dbReference type="SUPFAM" id="SSF160904">
    <property type="entry name" value="Jann2411-like"/>
    <property type="match status" value="1"/>
</dbReference>
<dbReference type="Pfam" id="PF07336">
    <property type="entry name" value="ABATE"/>
    <property type="match status" value="1"/>
</dbReference>
<accession>A0A7D5D8A9</accession>
<feature type="domain" description="Zinc finger CGNR" evidence="1">
    <location>
        <begin position="145"/>
        <end position="187"/>
    </location>
</feature>
<dbReference type="Gene3D" id="1.10.3300.10">
    <property type="entry name" value="Jann2411-like domain"/>
    <property type="match status" value="1"/>
</dbReference>
<dbReference type="InterPro" id="IPR023286">
    <property type="entry name" value="ABATE_dom_sf"/>
</dbReference>
<dbReference type="PANTHER" id="PTHR35525">
    <property type="entry name" value="BLL6575 PROTEIN"/>
    <property type="match status" value="1"/>
</dbReference>
<sequence>MSAETPAPLVLADHPVLDLLNTRMMVEGHRQDLLTDGVQAVEWLHRVGLPLEDVGGEADRQRLLEQLRTLRDVIEPLVLARGQGIVADPQGLNGFLRNAVVQLMWTQEQGVVLDRSHDPDPVTRCISQLALEAATLLAEGDFTLVRQCESHDCTLMFYDRTKSHKRRWCSMAVCGNRHKVTEFRKRRQGL</sequence>
<reference evidence="2 3" key="1">
    <citation type="submission" date="2020-06" db="EMBL/GenBank/DDBJ databases">
        <title>Pseudomonas eucalypticola sp. nov., an endophyte of Eucalyptus dunnii leaves with biocontrol ability of eucalyptus leaf blight.</title>
        <authorList>
            <person name="Liu Y."/>
            <person name="Song Z."/>
            <person name="Zeng H."/>
            <person name="Lu M."/>
            <person name="Wang X."/>
            <person name="Lian X."/>
            <person name="Zhang Q."/>
        </authorList>
    </citation>
    <scope>NUCLEOTIDE SEQUENCE [LARGE SCALE GENOMIC DNA]</scope>
    <source>
        <strain evidence="2 3">NP-1</strain>
    </source>
</reference>
<evidence type="ECO:0000313" key="2">
    <source>
        <dbReference type="EMBL" id="QKZ04635.1"/>
    </source>
</evidence>
<dbReference type="RefSeq" id="WP_176570731.1">
    <property type="nucleotide sequence ID" value="NZ_CP056030.1"/>
</dbReference>
<dbReference type="KEGG" id="pez:HWQ56_12910"/>
<keyword evidence="3" id="KW-1185">Reference proteome</keyword>
<dbReference type="Proteomes" id="UP000509568">
    <property type="component" value="Chromosome"/>
</dbReference>
<dbReference type="Pfam" id="PF11706">
    <property type="entry name" value="zf-CGNR"/>
    <property type="match status" value="1"/>
</dbReference>
<evidence type="ECO:0000259" key="1">
    <source>
        <dbReference type="Pfam" id="PF11706"/>
    </source>
</evidence>
<evidence type="ECO:0000313" key="3">
    <source>
        <dbReference type="Proteomes" id="UP000509568"/>
    </source>
</evidence>
<dbReference type="InterPro" id="IPR021005">
    <property type="entry name" value="Znf_CGNR"/>
</dbReference>
<dbReference type="InterPro" id="IPR010852">
    <property type="entry name" value="ABATE"/>
</dbReference>
<name>A0A7D5D8A9_9PSED</name>